<dbReference type="PRINTS" id="PR00380">
    <property type="entry name" value="KINESINHEAVY"/>
</dbReference>
<dbReference type="InterPro" id="IPR036961">
    <property type="entry name" value="Kinesin_motor_dom_sf"/>
</dbReference>
<dbReference type="SUPFAM" id="SSF52540">
    <property type="entry name" value="P-loop containing nucleoside triphosphate hydrolases"/>
    <property type="match status" value="1"/>
</dbReference>
<dbReference type="Gene3D" id="3.40.850.10">
    <property type="entry name" value="Kinesin motor domain"/>
    <property type="match status" value="1"/>
</dbReference>
<dbReference type="InterPro" id="IPR001752">
    <property type="entry name" value="Kinesin_motor_dom"/>
</dbReference>
<dbReference type="PROSITE" id="PS00411">
    <property type="entry name" value="KINESIN_MOTOR_1"/>
    <property type="match status" value="1"/>
</dbReference>
<dbReference type="Proteomes" id="UP001318860">
    <property type="component" value="Unassembled WGS sequence"/>
</dbReference>
<feature type="compositionally biased region" description="Polar residues" evidence="9">
    <location>
        <begin position="56"/>
        <end position="70"/>
    </location>
</feature>
<keyword evidence="4 8" id="KW-0175">Coiled coil</keyword>
<organism evidence="11 12">
    <name type="scientific">Rehmannia glutinosa</name>
    <name type="common">Chinese foxglove</name>
    <dbReference type="NCBI Taxonomy" id="99300"/>
    <lineage>
        <taxon>Eukaryota</taxon>
        <taxon>Viridiplantae</taxon>
        <taxon>Streptophyta</taxon>
        <taxon>Embryophyta</taxon>
        <taxon>Tracheophyta</taxon>
        <taxon>Spermatophyta</taxon>
        <taxon>Magnoliopsida</taxon>
        <taxon>eudicotyledons</taxon>
        <taxon>Gunneridae</taxon>
        <taxon>Pentapetalae</taxon>
        <taxon>asterids</taxon>
        <taxon>lamiids</taxon>
        <taxon>Lamiales</taxon>
        <taxon>Orobanchaceae</taxon>
        <taxon>Rehmannieae</taxon>
        <taxon>Rehmannia</taxon>
    </lineage>
</organism>
<dbReference type="PANTHER" id="PTHR37739:SF14">
    <property type="entry name" value="KINESIN-LIKE PROTEIN KIN-12E"/>
    <property type="match status" value="1"/>
</dbReference>
<reference evidence="11 12" key="1">
    <citation type="journal article" date="2021" name="Comput. Struct. Biotechnol. J.">
        <title>De novo genome assembly of the potent medicinal plant Rehmannia glutinosa using nanopore technology.</title>
        <authorList>
            <person name="Ma L."/>
            <person name="Dong C."/>
            <person name="Song C."/>
            <person name="Wang X."/>
            <person name="Zheng X."/>
            <person name="Niu Y."/>
            <person name="Chen S."/>
            <person name="Feng W."/>
        </authorList>
    </citation>
    <scope>NUCLEOTIDE SEQUENCE [LARGE SCALE GENOMIC DNA]</scope>
    <source>
        <strain evidence="11">DH-2019</strain>
    </source>
</reference>
<feature type="domain" description="Kinesin motor" evidence="10">
    <location>
        <begin position="95"/>
        <end position="394"/>
    </location>
</feature>
<accession>A0ABR0W560</accession>
<evidence type="ECO:0000313" key="11">
    <source>
        <dbReference type="EMBL" id="KAK6141903.1"/>
    </source>
</evidence>
<feature type="coiled-coil region" evidence="8">
    <location>
        <begin position="915"/>
        <end position="970"/>
    </location>
</feature>
<evidence type="ECO:0000256" key="3">
    <source>
        <dbReference type="ARBA" id="ARBA00022840"/>
    </source>
</evidence>
<keyword evidence="2 7" id="KW-0547">Nucleotide-binding</keyword>
<dbReference type="PROSITE" id="PS50067">
    <property type="entry name" value="KINESIN_MOTOR_2"/>
    <property type="match status" value="1"/>
</dbReference>
<dbReference type="EMBL" id="JABTTQ020000042">
    <property type="protein sequence ID" value="KAK6141903.1"/>
    <property type="molecule type" value="Genomic_DNA"/>
</dbReference>
<evidence type="ECO:0000256" key="7">
    <source>
        <dbReference type="PROSITE-ProRule" id="PRU00283"/>
    </source>
</evidence>
<evidence type="ECO:0000256" key="8">
    <source>
        <dbReference type="SAM" id="Coils"/>
    </source>
</evidence>
<protein>
    <recommendedName>
        <fullName evidence="10">Kinesin motor domain-containing protein</fullName>
    </recommendedName>
</protein>
<evidence type="ECO:0000256" key="9">
    <source>
        <dbReference type="SAM" id="MobiDB-lite"/>
    </source>
</evidence>
<keyword evidence="3 7" id="KW-0067">ATP-binding</keyword>
<gene>
    <name evidence="11" type="ORF">DH2020_024352</name>
</gene>
<dbReference type="Pfam" id="PF00225">
    <property type="entry name" value="Kinesin"/>
    <property type="match status" value="1"/>
</dbReference>
<evidence type="ECO:0000256" key="1">
    <source>
        <dbReference type="ARBA" id="ARBA00022701"/>
    </source>
</evidence>
<dbReference type="InterPro" id="IPR027417">
    <property type="entry name" value="P-loop_NTPase"/>
</dbReference>
<dbReference type="SMART" id="SM00129">
    <property type="entry name" value="KISc"/>
    <property type="match status" value="1"/>
</dbReference>
<feature type="coiled-coil region" evidence="8">
    <location>
        <begin position="785"/>
        <end position="830"/>
    </location>
</feature>
<dbReference type="PANTHER" id="PTHR37739">
    <property type="entry name" value="KINESIN-LIKE PROTEIN KIN-12D"/>
    <property type="match status" value="1"/>
</dbReference>
<evidence type="ECO:0000313" key="12">
    <source>
        <dbReference type="Proteomes" id="UP001318860"/>
    </source>
</evidence>
<evidence type="ECO:0000256" key="6">
    <source>
        <dbReference type="ARBA" id="ARBA00034488"/>
    </source>
</evidence>
<keyword evidence="5 7" id="KW-0505">Motor protein</keyword>
<comment type="caution">
    <text evidence="11">The sequence shown here is derived from an EMBL/GenBank/DDBJ whole genome shotgun (WGS) entry which is preliminary data.</text>
</comment>
<keyword evidence="12" id="KW-1185">Reference proteome</keyword>
<evidence type="ECO:0000256" key="4">
    <source>
        <dbReference type="ARBA" id="ARBA00023054"/>
    </source>
</evidence>
<evidence type="ECO:0000259" key="10">
    <source>
        <dbReference type="PROSITE" id="PS50067"/>
    </source>
</evidence>
<feature type="coiled-coil region" evidence="8">
    <location>
        <begin position="1212"/>
        <end position="1339"/>
    </location>
</feature>
<sequence length="1447" mass="164660">MPLISSNPEATTSAVKTRFGYHQNQQSGSSDSAMKLMKTSSYPCLLLESAAGDNSFLQSSHEDNSSNPNDGGTALHGGARTFEFQEDPSFWKENNVQVIIRVRPLSSSEISLQGNNKCVKQDSSQSITWTGHPESRFTFDLVADENFSQEMLFKVAGVPMVENCMEGYNSCMFAYGQTGSGKTHTMLGDIEGGARRHSVNCGMTPRVFEFLFSRIQKDKDARRDEKLKFTCRCSFLEIYNEQILDLLDPSSINLQLREDSKKGVYVENLTEVEVTSARDVIQHLIQGAANRKVASTNMNHASSRSHSVFTCIIESKWESQGVTHHRFARLNLVDLAGSERQKSSGAEGERLKEATNINKSLSTLGLVIMNLVSVSNGKSQHVPYRDSKLTFLLQVNDSVLDHHECWQASQIAIAYSLSVIYLGILQFHKHKIHWVEMPKQLSSRTLVLLVGQHSSLSELLHNCSLETLSTLKFAQRAKFIKNHAIVNEDASGDVLALRIENQNLKLRQFYLDSLELHFLSVKSMSCDSTLTIDSIAQLHIMGCQFDTVESSVNGGVASHDGDVLSLAFPGSPGSFKWDGLHGLSSPLMSEKKMPHKKEYEVALVGAFRREKDKDTALQALAAENQAALQLAKQREDEIQGLKMRLRFREAGIKRLEAVASGKISAEIHLLKEKEEYLKEIEVLRAQVDRNQELLETLDWKLMHESDPANVQVLIFARNWFFVDEILKLNSIFSLITQKGSPNIVMDIQSDDNFLSNQESASPWRTTINEENEFLRIQAIQNQSELDSLRKKLDYCIEEKEKLERHVSDMAKELEAERLSKEVIAEQLQNRQSDQTEIKTMVDAIAAASHREAKAHETAILLSKENDELRMKLKVLVEDNNKLIDLYETAIAENSRKSCEHSLNPPENSNEDHNFTEVAEEKKLEMKREFESLNHQLAEMHEENDKLLSLYEKAMQERDELKKVIASGQRKSESNKGDFSCLEKLVEIDEGQQCLRFDEDSISFDDEFGRKAMGSLGPYIRNDKNDLDLEGHSITITESLLEETSLYEVDVQDVYGHYSVDSPKSNYADLNEANKQMCKDLDTLRKKLVEAQEKLSYSAKTINTFSALERALVEVDALSEEIAKMENGIQAKQQEYAYLKSLSSELQERKDVANKKLSALKHSLTSFSSSVCYFEHREDLVRSRLNVSSQHLIQRKEELANLHVSKKELMDSLSKFKQTETELKNNLEKLRSKMEEENKKLESDNRVLFATIDNVEKEKTATDLPQRNWQMSGKATELLKSEEEKTKLQNQIKINREKLGDVRKDAETVTGKLSKMDTEIKVLEMELQKEEMSVQEMEWKLQSIIQDKEMLLEINENGKNELETMIVEYHQSLFEADLKEEEVKTMDEEIFTELRKMEGLKKAKGEALRRKAELIEAMSCNSCFVVSEKMEADFHDIQRLVAELNFFV</sequence>
<proteinExistence type="inferred from homology"/>
<evidence type="ECO:0000256" key="5">
    <source>
        <dbReference type="ARBA" id="ARBA00023175"/>
    </source>
</evidence>
<feature type="binding site" evidence="7">
    <location>
        <begin position="176"/>
        <end position="183"/>
    </location>
    <ligand>
        <name>ATP</name>
        <dbReference type="ChEBI" id="CHEBI:30616"/>
    </ligand>
</feature>
<comment type="similarity">
    <text evidence="6">Belongs to the TRAFAC class myosin-kinesin ATPase superfamily. Kinesin family. KIN-12 subfamily.</text>
</comment>
<name>A0ABR0W560_REHGL</name>
<dbReference type="InterPro" id="IPR019821">
    <property type="entry name" value="Kinesin_motor_CS"/>
</dbReference>
<keyword evidence="1" id="KW-0493">Microtubule</keyword>
<feature type="region of interest" description="Disordered" evidence="9">
    <location>
        <begin position="56"/>
        <end position="77"/>
    </location>
</feature>
<dbReference type="InterPro" id="IPR044986">
    <property type="entry name" value="KIF15/KIN-12"/>
</dbReference>
<evidence type="ECO:0000256" key="2">
    <source>
        <dbReference type="ARBA" id="ARBA00022741"/>
    </source>
</evidence>
<feature type="coiled-coil region" evidence="8">
    <location>
        <begin position="1066"/>
        <end position="1134"/>
    </location>
</feature>